<dbReference type="EMBL" id="CAJVCH010552674">
    <property type="protein sequence ID" value="CAG7829736.1"/>
    <property type="molecule type" value="Genomic_DNA"/>
</dbReference>
<comment type="caution">
    <text evidence="1">The sequence shown here is derived from an EMBL/GenBank/DDBJ whole genome shotgun (WGS) entry which is preliminary data.</text>
</comment>
<dbReference type="AlphaFoldDB" id="A0A8J2LCW7"/>
<proteinExistence type="predicted"/>
<name>A0A8J2LCW7_9HEXA</name>
<gene>
    <name evidence="1" type="ORF">AFUS01_LOCUS39581</name>
</gene>
<evidence type="ECO:0000313" key="2">
    <source>
        <dbReference type="Proteomes" id="UP000708208"/>
    </source>
</evidence>
<evidence type="ECO:0000313" key="1">
    <source>
        <dbReference type="EMBL" id="CAG7829736.1"/>
    </source>
</evidence>
<organism evidence="1 2">
    <name type="scientific">Allacma fusca</name>
    <dbReference type="NCBI Taxonomy" id="39272"/>
    <lineage>
        <taxon>Eukaryota</taxon>
        <taxon>Metazoa</taxon>
        <taxon>Ecdysozoa</taxon>
        <taxon>Arthropoda</taxon>
        <taxon>Hexapoda</taxon>
        <taxon>Collembola</taxon>
        <taxon>Symphypleona</taxon>
        <taxon>Sminthuridae</taxon>
        <taxon>Allacma</taxon>
    </lineage>
</organism>
<dbReference type="Proteomes" id="UP000708208">
    <property type="component" value="Unassembled WGS sequence"/>
</dbReference>
<keyword evidence="2" id="KW-1185">Reference proteome</keyword>
<accession>A0A8J2LCW7</accession>
<feature type="non-terminal residue" evidence="1">
    <location>
        <position position="18"/>
    </location>
</feature>
<reference evidence="1" key="1">
    <citation type="submission" date="2021-06" db="EMBL/GenBank/DDBJ databases">
        <authorList>
            <person name="Hodson N. C."/>
            <person name="Mongue J. A."/>
            <person name="Jaron S. K."/>
        </authorList>
    </citation>
    <scope>NUCLEOTIDE SEQUENCE</scope>
</reference>
<protein>
    <submittedName>
        <fullName evidence="1">Uncharacterized protein</fullName>
    </submittedName>
</protein>
<sequence>MNYSAATNSSVFGRQSLL</sequence>